<accession>A0A6G4WSN3</accession>
<organism evidence="1 2">
    <name type="scientific">Streptomyces boncukensis</name>
    <dbReference type="NCBI Taxonomy" id="2711219"/>
    <lineage>
        <taxon>Bacteria</taxon>
        <taxon>Bacillati</taxon>
        <taxon>Actinomycetota</taxon>
        <taxon>Actinomycetes</taxon>
        <taxon>Kitasatosporales</taxon>
        <taxon>Streptomycetaceae</taxon>
        <taxon>Streptomyces</taxon>
    </lineage>
</organism>
<comment type="caution">
    <text evidence="1">The sequence shown here is derived from an EMBL/GenBank/DDBJ whole genome shotgun (WGS) entry which is preliminary data.</text>
</comment>
<dbReference type="RefSeq" id="WP_165297295.1">
    <property type="nucleotide sequence ID" value="NZ_JAAKZZ010000025.1"/>
</dbReference>
<dbReference type="Proteomes" id="UP000477722">
    <property type="component" value="Unassembled WGS sequence"/>
</dbReference>
<dbReference type="EMBL" id="JAAKZZ010000025">
    <property type="protein sequence ID" value="NGO67637.1"/>
    <property type="molecule type" value="Genomic_DNA"/>
</dbReference>
<sequence length="49" mass="5227">MTAVLVPLLPRREATGTPAEATEIEFVDDLDSLTESDKCACAASDDNPF</sequence>
<proteinExistence type="predicted"/>
<evidence type="ECO:0000313" key="2">
    <source>
        <dbReference type="Proteomes" id="UP000477722"/>
    </source>
</evidence>
<protein>
    <submittedName>
        <fullName evidence="1">Uncharacterized protein</fullName>
    </submittedName>
</protein>
<gene>
    <name evidence="1" type="ORF">G5C65_04555</name>
</gene>
<evidence type="ECO:0000313" key="1">
    <source>
        <dbReference type="EMBL" id="NGO67637.1"/>
    </source>
</evidence>
<keyword evidence="2" id="KW-1185">Reference proteome</keyword>
<name>A0A6G4WSN3_9ACTN</name>
<dbReference type="AlphaFoldDB" id="A0A6G4WSN3"/>
<reference evidence="1 2" key="1">
    <citation type="submission" date="2020-02" db="EMBL/GenBank/DDBJ databases">
        <title>Whole-genome analyses of novel actinobacteria.</title>
        <authorList>
            <person name="Sahin N."/>
            <person name="Tatar D."/>
        </authorList>
    </citation>
    <scope>NUCLEOTIDE SEQUENCE [LARGE SCALE GENOMIC DNA]</scope>
    <source>
        <strain evidence="1 2">SB3404</strain>
    </source>
</reference>